<accession>A0AB74EVS5</accession>
<proteinExistence type="predicted"/>
<name>A0AB74EVS5_9FIRM</name>
<organism evidence="1 2">
    <name type="scientific">Eubacterium callanderi</name>
    <dbReference type="NCBI Taxonomy" id="53442"/>
    <lineage>
        <taxon>Bacteria</taxon>
        <taxon>Bacillati</taxon>
        <taxon>Bacillota</taxon>
        <taxon>Clostridia</taxon>
        <taxon>Eubacteriales</taxon>
        <taxon>Eubacteriaceae</taxon>
        <taxon>Eubacterium</taxon>
    </lineage>
</organism>
<protein>
    <submittedName>
        <fullName evidence="1">Uncharacterized protein</fullName>
    </submittedName>
</protein>
<dbReference type="AlphaFoldDB" id="A0AB74EVS5"/>
<reference evidence="1 2" key="1">
    <citation type="submission" date="2016-11" db="EMBL/GenBank/DDBJ databases">
        <authorList>
            <person name="Varghese N."/>
            <person name="Submissions S."/>
        </authorList>
    </citation>
    <scope>NUCLEOTIDE SEQUENCE [LARGE SCALE GENOMIC DNA]</scope>
    <source>
        <strain evidence="1 2">FD</strain>
    </source>
</reference>
<evidence type="ECO:0000313" key="1">
    <source>
        <dbReference type="EMBL" id="SHK94010.1"/>
    </source>
</evidence>
<dbReference type="Proteomes" id="UP000184012">
    <property type="component" value="Unassembled WGS sequence"/>
</dbReference>
<comment type="caution">
    <text evidence="1">The sequence shown here is derived from an EMBL/GenBank/DDBJ whole genome shotgun (WGS) entry which is preliminary data.</text>
</comment>
<sequence>MKPDFKNKYCTSDCPYRRFTIFAEPGFKPESYMCRRYKQPLKKRLVKGHYRVYKCNECTYEL</sequence>
<dbReference type="EMBL" id="FRBP01000001">
    <property type="protein sequence ID" value="SHK94010.1"/>
    <property type="molecule type" value="Genomic_DNA"/>
</dbReference>
<evidence type="ECO:0000313" key="2">
    <source>
        <dbReference type="Proteomes" id="UP000184012"/>
    </source>
</evidence>
<gene>
    <name evidence="1" type="ORF">SAMN04515649_101326</name>
</gene>